<keyword evidence="2" id="KW-1185">Reference proteome</keyword>
<dbReference type="OrthoDB" id="10017160at2759"/>
<reference evidence="2" key="1">
    <citation type="submission" date="2020-01" db="EMBL/GenBank/DDBJ databases">
        <title>Draft genome sequence of the Termite Coptotermes fromosanus.</title>
        <authorList>
            <person name="Itakura S."/>
            <person name="Yosikawa Y."/>
            <person name="Umezawa K."/>
        </authorList>
    </citation>
    <scope>NUCLEOTIDE SEQUENCE [LARGE SCALE GENOMIC DNA]</scope>
</reference>
<dbReference type="InterPro" id="IPR052709">
    <property type="entry name" value="Transposase-MT_Hybrid"/>
</dbReference>
<protein>
    <submittedName>
        <fullName evidence="1">Uncharacterized protein</fullName>
    </submittedName>
</protein>
<organism evidence="1 2">
    <name type="scientific">Coptotermes formosanus</name>
    <name type="common">Formosan subterranean termite</name>
    <dbReference type="NCBI Taxonomy" id="36987"/>
    <lineage>
        <taxon>Eukaryota</taxon>
        <taxon>Metazoa</taxon>
        <taxon>Ecdysozoa</taxon>
        <taxon>Arthropoda</taxon>
        <taxon>Hexapoda</taxon>
        <taxon>Insecta</taxon>
        <taxon>Pterygota</taxon>
        <taxon>Neoptera</taxon>
        <taxon>Polyneoptera</taxon>
        <taxon>Dictyoptera</taxon>
        <taxon>Blattodea</taxon>
        <taxon>Blattoidea</taxon>
        <taxon>Termitoidae</taxon>
        <taxon>Rhinotermitidae</taxon>
        <taxon>Coptotermes</taxon>
    </lineage>
</organism>
<dbReference type="Proteomes" id="UP000502823">
    <property type="component" value="Unassembled WGS sequence"/>
</dbReference>
<proteinExistence type="predicted"/>
<dbReference type="InParanoid" id="A0A6L2PTQ5"/>
<dbReference type="PANTHER" id="PTHR46060">
    <property type="entry name" value="MARINER MOS1 TRANSPOSASE-LIKE PROTEIN"/>
    <property type="match status" value="1"/>
</dbReference>
<evidence type="ECO:0000313" key="2">
    <source>
        <dbReference type="Proteomes" id="UP000502823"/>
    </source>
</evidence>
<name>A0A6L2PTQ5_COPFO</name>
<evidence type="ECO:0000313" key="1">
    <source>
        <dbReference type="EMBL" id="GFG34008.1"/>
    </source>
</evidence>
<accession>A0A6L2PTQ5</accession>
<gene>
    <name evidence="1" type="ORF">Cfor_07538</name>
</gene>
<dbReference type="PANTHER" id="PTHR46060:SF1">
    <property type="entry name" value="MARINER MOS1 TRANSPOSASE-LIKE PROTEIN"/>
    <property type="match status" value="1"/>
</dbReference>
<sequence>MKSFQKDRRITTRKPATVLSVSKGNVNNITGALGHSQVCTRWVPRSLADCHETVRKDACSDFLPCYEAGGESFSSQIVTENETRNHHYQPQTKRQSTEWHYPTLILRRILSLPLQQ</sequence>
<dbReference type="AlphaFoldDB" id="A0A6L2PTQ5"/>
<comment type="caution">
    <text evidence="1">The sequence shown here is derived from an EMBL/GenBank/DDBJ whole genome shotgun (WGS) entry which is preliminary data.</text>
</comment>
<dbReference type="EMBL" id="BLKM01011693">
    <property type="protein sequence ID" value="GFG34008.1"/>
    <property type="molecule type" value="Genomic_DNA"/>
</dbReference>